<evidence type="ECO:0000256" key="4">
    <source>
        <dbReference type="ARBA" id="ARBA00022679"/>
    </source>
</evidence>
<proteinExistence type="inferred from homology"/>
<feature type="compositionally biased region" description="Acidic residues" evidence="10">
    <location>
        <begin position="60"/>
        <end position="80"/>
    </location>
</feature>
<feature type="modified residue" description="N6-(pyridoxal phosphate)lysine" evidence="8">
    <location>
        <position position="125"/>
    </location>
</feature>
<dbReference type="GO" id="GO:0006535">
    <property type="term" value="P:cysteine biosynthetic process from serine"/>
    <property type="evidence" value="ECO:0000318"/>
    <property type="project" value="GO_Central"/>
</dbReference>
<feature type="binding site" evidence="7">
    <location>
        <begin position="260"/>
        <end position="264"/>
    </location>
    <ligand>
        <name>pyridoxal 5'-phosphate</name>
        <dbReference type="ChEBI" id="CHEBI:597326"/>
    </ligand>
</feature>
<evidence type="ECO:0000259" key="11">
    <source>
        <dbReference type="Pfam" id="PF00291"/>
    </source>
</evidence>
<keyword evidence="4 9" id="KW-0808">Transferase</keyword>
<dbReference type="SUPFAM" id="SSF53686">
    <property type="entry name" value="Tryptophan synthase beta subunit-like PLP-dependent enzymes"/>
    <property type="match status" value="1"/>
</dbReference>
<evidence type="ECO:0000313" key="13">
    <source>
        <dbReference type="RefSeq" id="XP_016674485.1"/>
    </source>
</evidence>
<dbReference type="GO" id="GO:0004124">
    <property type="term" value="F:cysteine synthase activity"/>
    <property type="evidence" value="ECO:0000318"/>
    <property type="project" value="GO_Central"/>
</dbReference>
<evidence type="ECO:0000256" key="10">
    <source>
        <dbReference type="SAM" id="MobiDB-lite"/>
    </source>
</evidence>
<dbReference type="InterPro" id="IPR001216">
    <property type="entry name" value="P-phosphate_BS"/>
</dbReference>
<keyword evidence="6 9" id="KW-0198">Cysteine biosynthesis</keyword>
<dbReference type="InterPro" id="IPR005859">
    <property type="entry name" value="CysK"/>
</dbReference>
<keyword evidence="12" id="KW-1185">Reference proteome</keyword>
<keyword evidence="3 9" id="KW-0028">Amino-acid biosynthesis</keyword>
<reference evidence="13" key="2">
    <citation type="submission" date="2025-08" db="UniProtKB">
        <authorList>
            <consortium name="RefSeq"/>
        </authorList>
    </citation>
    <scope>IDENTIFICATION</scope>
</reference>
<dbReference type="NCBIfam" id="TIGR01136">
    <property type="entry name" value="cysKM"/>
    <property type="match status" value="1"/>
</dbReference>
<dbReference type="InterPro" id="IPR036052">
    <property type="entry name" value="TrpB-like_PALP_sf"/>
</dbReference>
<evidence type="ECO:0000256" key="7">
    <source>
        <dbReference type="PIRSR" id="PIRSR605856-50"/>
    </source>
</evidence>
<feature type="region of interest" description="Disordered" evidence="10">
    <location>
        <begin position="58"/>
        <end position="80"/>
    </location>
</feature>
<dbReference type="OrthoDB" id="10259545at2759"/>
<name>A0A1U8I8A9_GOSHI</name>
<evidence type="ECO:0000256" key="5">
    <source>
        <dbReference type="ARBA" id="ARBA00022898"/>
    </source>
</evidence>
<dbReference type="InterPro" id="IPR001926">
    <property type="entry name" value="TrpB-like_PALP"/>
</dbReference>
<reference evidence="12" key="1">
    <citation type="journal article" date="2020" name="Nat. Genet.">
        <title>Genomic diversifications of five Gossypium allopolyploid species and their impact on cotton improvement.</title>
        <authorList>
            <person name="Chen Z.J."/>
            <person name="Sreedasyam A."/>
            <person name="Ando A."/>
            <person name="Song Q."/>
            <person name="De Santiago L.M."/>
            <person name="Hulse-Kemp A.M."/>
            <person name="Ding M."/>
            <person name="Ye W."/>
            <person name="Kirkbride R.C."/>
            <person name="Jenkins J."/>
            <person name="Plott C."/>
            <person name="Lovell J."/>
            <person name="Lin Y.M."/>
            <person name="Vaughn R."/>
            <person name="Liu B."/>
            <person name="Simpson S."/>
            <person name="Scheffler B.E."/>
            <person name="Wen L."/>
            <person name="Saski C.A."/>
            <person name="Grover C.E."/>
            <person name="Hu G."/>
            <person name="Conover J.L."/>
            <person name="Carlson J.W."/>
            <person name="Shu S."/>
            <person name="Boston L.B."/>
            <person name="Williams M."/>
            <person name="Peterson D.G."/>
            <person name="McGee K."/>
            <person name="Jones D.C."/>
            <person name="Wendel J.F."/>
            <person name="Stelly D.M."/>
            <person name="Grimwood J."/>
            <person name="Schmutz J."/>
        </authorList>
    </citation>
    <scope>NUCLEOTIDE SEQUENCE [LARGE SCALE GENOMIC DNA]</scope>
    <source>
        <strain evidence="12">cv. TM-1</strain>
    </source>
</reference>
<dbReference type="Proteomes" id="UP000818029">
    <property type="component" value="Chromosome A13"/>
</dbReference>
<dbReference type="RefSeq" id="XP_016674485.1">
    <property type="nucleotide sequence ID" value="XM_016818996.2"/>
</dbReference>
<dbReference type="PANTHER" id="PTHR10314">
    <property type="entry name" value="CYSTATHIONINE BETA-SYNTHASE"/>
    <property type="match status" value="1"/>
</dbReference>
<dbReference type="CDD" id="cd01561">
    <property type="entry name" value="CBS_like"/>
    <property type="match status" value="1"/>
</dbReference>
<dbReference type="KEGG" id="ghi:107893859"/>
<dbReference type="SMR" id="A0A1U8I8A9"/>
<dbReference type="EC" id="2.5.1.47" evidence="9"/>
<evidence type="ECO:0000256" key="2">
    <source>
        <dbReference type="ARBA" id="ARBA00007103"/>
    </source>
</evidence>
<dbReference type="PROSITE" id="PS00901">
    <property type="entry name" value="CYS_SYNTHASE"/>
    <property type="match status" value="1"/>
</dbReference>
<comment type="catalytic activity">
    <reaction evidence="9">
        <text>O-acetyl-L-serine + hydrogen sulfide = L-cysteine + acetate</text>
        <dbReference type="Rhea" id="RHEA:14829"/>
        <dbReference type="ChEBI" id="CHEBI:29919"/>
        <dbReference type="ChEBI" id="CHEBI:30089"/>
        <dbReference type="ChEBI" id="CHEBI:35235"/>
        <dbReference type="ChEBI" id="CHEBI:58340"/>
        <dbReference type="EC" id="2.5.1.47"/>
    </reaction>
</comment>
<dbReference type="InterPro" id="IPR050214">
    <property type="entry name" value="Cys_Synth/Cystath_Beta-Synth"/>
</dbReference>
<dbReference type="GO" id="GO:0005737">
    <property type="term" value="C:cytoplasm"/>
    <property type="evidence" value="ECO:0000318"/>
    <property type="project" value="GO_Central"/>
</dbReference>
<dbReference type="Pfam" id="PF00291">
    <property type="entry name" value="PALP"/>
    <property type="match status" value="1"/>
</dbReference>
<dbReference type="NCBIfam" id="TIGR01139">
    <property type="entry name" value="cysK"/>
    <property type="match status" value="1"/>
</dbReference>
<evidence type="ECO:0000256" key="8">
    <source>
        <dbReference type="PIRSR" id="PIRSR605856-51"/>
    </source>
</evidence>
<keyword evidence="5 7" id="KW-0663">Pyridoxal phosphate</keyword>
<comment type="cofactor">
    <cofactor evidence="1 7 9">
        <name>pyridoxal 5'-phosphate</name>
        <dbReference type="ChEBI" id="CHEBI:597326"/>
    </cofactor>
</comment>
<organism evidence="12 13">
    <name type="scientific">Gossypium hirsutum</name>
    <name type="common">Upland cotton</name>
    <name type="synonym">Gossypium mexicanum</name>
    <dbReference type="NCBI Taxonomy" id="3635"/>
    <lineage>
        <taxon>Eukaryota</taxon>
        <taxon>Viridiplantae</taxon>
        <taxon>Streptophyta</taxon>
        <taxon>Embryophyta</taxon>
        <taxon>Tracheophyta</taxon>
        <taxon>Spermatophyta</taxon>
        <taxon>Magnoliopsida</taxon>
        <taxon>eudicotyledons</taxon>
        <taxon>Gunneridae</taxon>
        <taxon>Pentapetalae</taxon>
        <taxon>rosids</taxon>
        <taxon>malvids</taxon>
        <taxon>Malvales</taxon>
        <taxon>Malvaceae</taxon>
        <taxon>Malvoideae</taxon>
        <taxon>Gossypium</taxon>
    </lineage>
</organism>
<dbReference type="STRING" id="3635.A0A1U8I8A9"/>
<dbReference type="FunFam" id="3.40.50.1100:FF:000006">
    <property type="entry name" value="Cysteine synthase"/>
    <property type="match status" value="1"/>
</dbReference>
<protein>
    <recommendedName>
        <fullName evidence="9">Cysteine synthase</fullName>
        <ecNumber evidence="9">2.5.1.47</ecNumber>
    </recommendedName>
</protein>
<dbReference type="InterPro" id="IPR005856">
    <property type="entry name" value="Cys_synth"/>
</dbReference>
<dbReference type="AlphaFoldDB" id="A0A1U8I8A9"/>
<gene>
    <name evidence="13" type="primary">LOC107893859</name>
</gene>
<evidence type="ECO:0000256" key="9">
    <source>
        <dbReference type="RuleBase" id="RU003985"/>
    </source>
</evidence>
<evidence type="ECO:0000256" key="1">
    <source>
        <dbReference type="ARBA" id="ARBA00001933"/>
    </source>
</evidence>
<feature type="binding site" evidence="7">
    <location>
        <position position="338"/>
    </location>
    <ligand>
        <name>pyridoxal 5'-phosphate</name>
        <dbReference type="ChEBI" id="CHEBI:597326"/>
    </ligand>
</feature>
<dbReference type="GeneID" id="107893859"/>
<dbReference type="PaxDb" id="3635-A0A1U8I8A9"/>
<sequence>MSLSFSLLHLPPPKPFLCIPKQYSFPPFKASLNFSFYDKPMLIVKSASFAATRRASSLIVEEEEEEEGDDEEQEQEEEFESVNIAEDVTQLIGRTPMIYLNKVTDGCVANIAAKLESMEPCRSVKDRIGLSMVCEAEDSGAISPRKTILVEPTSGNTGLGIAFVAATKGYKLIVTMPASINLERRILLRAFGAEIVLTDPEKGLKGAVDKAEEIVLNTPNAFMLRQFDNMANTKIHFETTGPEIWEDTLGNVDIFVAGIGTGGTVTGTGQYLKMKNKEIKVVGVEPAERSIVSGENPGYVPSILDVKLLDEVVKVSNDEAVDMARKLALEEGLLVGISSGAAAAAAISLAKRPENAGKLIVVIFPSFGERYIPTVLFRSIHEEVQQMEAR</sequence>
<evidence type="ECO:0000313" key="12">
    <source>
        <dbReference type="Proteomes" id="UP000818029"/>
    </source>
</evidence>
<evidence type="ECO:0000256" key="6">
    <source>
        <dbReference type="ARBA" id="ARBA00023192"/>
    </source>
</evidence>
<comment type="similarity">
    <text evidence="2 9">Belongs to the cysteine synthase/cystathionine beta-synthase family.</text>
</comment>
<evidence type="ECO:0000256" key="3">
    <source>
        <dbReference type="ARBA" id="ARBA00022605"/>
    </source>
</evidence>
<feature type="domain" description="Tryptophan synthase beta chain-like PALP" evidence="11">
    <location>
        <begin position="88"/>
        <end position="365"/>
    </location>
</feature>
<feature type="binding site" evidence="7">
    <location>
        <position position="156"/>
    </location>
    <ligand>
        <name>pyridoxal 5'-phosphate</name>
        <dbReference type="ChEBI" id="CHEBI:597326"/>
    </ligand>
</feature>
<dbReference type="Gene3D" id="3.40.50.1100">
    <property type="match status" value="2"/>
</dbReference>
<accession>A0A1U8I8A9</accession>